<feature type="domain" description="Peptidase S49" evidence="6">
    <location>
        <begin position="136"/>
        <end position="265"/>
    </location>
</feature>
<evidence type="ECO:0000256" key="2">
    <source>
        <dbReference type="ARBA" id="ARBA00022670"/>
    </source>
</evidence>
<dbReference type="SUPFAM" id="SSF52096">
    <property type="entry name" value="ClpP/crotonase"/>
    <property type="match status" value="1"/>
</dbReference>
<evidence type="ECO:0000259" key="6">
    <source>
        <dbReference type="Pfam" id="PF01343"/>
    </source>
</evidence>
<dbReference type="PANTHER" id="PTHR42987:SF4">
    <property type="entry name" value="PROTEASE SOHB-RELATED"/>
    <property type="match status" value="1"/>
</dbReference>
<reference evidence="7" key="1">
    <citation type="journal article" date="2015" name="Nature">
        <title>Complex archaea that bridge the gap between prokaryotes and eukaryotes.</title>
        <authorList>
            <person name="Spang A."/>
            <person name="Saw J.H."/>
            <person name="Jorgensen S.L."/>
            <person name="Zaremba-Niedzwiedzka K."/>
            <person name="Martijn J."/>
            <person name="Lind A.E."/>
            <person name="van Eijk R."/>
            <person name="Schleper C."/>
            <person name="Guy L."/>
            <person name="Ettema T.J."/>
        </authorList>
    </citation>
    <scope>NUCLEOTIDE SEQUENCE</scope>
</reference>
<keyword evidence="5" id="KW-0812">Transmembrane</keyword>
<dbReference type="Gene3D" id="3.90.226.10">
    <property type="entry name" value="2-enoyl-CoA Hydratase, Chain A, domain 1"/>
    <property type="match status" value="2"/>
</dbReference>
<keyword evidence="5" id="KW-1133">Transmembrane helix</keyword>
<keyword evidence="2" id="KW-0645">Protease</keyword>
<dbReference type="AlphaFoldDB" id="A0A0F9UZH0"/>
<proteinExistence type="inferred from homology"/>
<dbReference type="InterPro" id="IPR047272">
    <property type="entry name" value="S49_SppA_C"/>
</dbReference>
<feature type="transmembrane region" description="Helical" evidence="5">
    <location>
        <begin position="30"/>
        <end position="54"/>
    </location>
</feature>
<dbReference type="GO" id="GO:0008236">
    <property type="term" value="F:serine-type peptidase activity"/>
    <property type="evidence" value="ECO:0007669"/>
    <property type="project" value="UniProtKB-KW"/>
</dbReference>
<gene>
    <name evidence="7" type="ORF">LCGC14_0204100</name>
</gene>
<comment type="similarity">
    <text evidence="1">Belongs to the peptidase S49 family.</text>
</comment>
<evidence type="ECO:0000256" key="4">
    <source>
        <dbReference type="ARBA" id="ARBA00022825"/>
    </source>
</evidence>
<dbReference type="GO" id="GO:0006508">
    <property type="term" value="P:proteolysis"/>
    <property type="evidence" value="ECO:0007669"/>
    <property type="project" value="UniProtKB-KW"/>
</dbReference>
<dbReference type="Pfam" id="PF01343">
    <property type="entry name" value="Peptidase_S49"/>
    <property type="match status" value="1"/>
</dbReference>
<sequence length="360" mass="39345">MNDNLQPTPPLPPDATLVMAPRKRSLFGRLLSALGLLVVFSSISLNVTLISVIANEVVARYRRGMAIKVIHAGQSDQTVAVYHLQGVIQPEAVEAFQKFFDEVITDDNVKAVVVRVVSPGGSVTSSDQIRRMVRELKEADKKVVVSMGGVAASGGYYISAPADEILAEPTTLTGSIGVLMTYFVLEGTLEEIGIEPVVIKSTHADLWKDAASPLRKITPRERKYLLAILDTYQKQFEQVVRDGRGKRLKTITTMHSKTVGEGDDARVVKVTETAPFNGKVYLAADALALGLIDGIGYRADAIARAAELADLDEPRVLQFLTRRSPLELLVEGKSSSVLHLGPELLDRLQTPRFEMIWKAD</sequence>
<dbReference type="CDD" id="cd07023">
    <property type="entry name" value="S49_Sppa_N_C"/>
    <property type="match status" value="1"/>
</dbReference>
<accession>A0A0F9UZH0</accession>
<evidence type="ECO:0000256" key="3">
    <source>
        <dbReference type="ARBA" id="ARBA00022801"/>
    </source>
</evidence>
<evidence type="ECO:0000256" key="1">
    <source>
        <dbReference type="ARBA" id="ARBA00008683"/>
    </source>
</evidence>
<evidence type="ECO:0000256" key="5">
    <source>
        <dbReference type="SAM" id="Phobius"/>
    </source>
</evidence>
<keyword evidence="4" id="KW-0720">Serine protease</keyword>
<keyword evidence="5" id="KW-0472">Membrane</keyword>
<organism evidence="7">
    <name type="scientific">marine sediment metagenome</name>
    <dbReference type="NCBI Taxonomy" id="412755"/>
    <lineage>
        <taxon>unclassified sequences</taxon>
        <taxon>metagenomes</taxon>
        <taxon>ecological metagenomes</taxon>
    </lineage>
</organism>
<comment type="caution">
    <text evidence="7">The sequence shown here is derived from an EMBL/GenBank/DDBJ whole genome shotgun (WGS) entry which is preliminary data.</text>
</comment>
<dbReference type="InterPro" id="IPR029045">
    <property type="entry name" value="ClpP/crotonase-like_dom_sf"/>
</dbReference>
<dbReference type="InterPro" id="IPR002142">
    <property type="entry name" value="Peptidase_S49"/>
</dbReference>
<keyword evidence="3" id="KW-0378">Hydrolase</keyword>
<name>A0A0F9UZH0_9ZZZZ</name>
<evidence type="ECO:0000313" key="7">
    <source>
        <dbReference type="EMBL" id="KKN92882.1"/>
    </source>
</evidence>
<protein>
    <recommendedName>
        <fullName evidence="6">Peptidase S49 domain-containing protein</fullName>
    </recommendedName>
</protein>
<dbReference type="EMBL" id="LAZR01000091">
    <property type="protein sequence ID" value="KKN92882.1"/>
    <property type="molecule type" value="Genomic_DNA"/>
</dbReference>
<dbReference type="PANTHER" id="PTHR42987">
    <property type="entry name" value="PEPTIDASE S49"/>
    <property type="match status" value="1"/>
</dbReference>